<sequence>SIHEIQQHIEVLFEEISKDLLTWTLMQNGVLGLPLCQTVFGAAIYYSIKWVSDALDSTQKQRMNLKKWYGASGIMQVGVKVKLLTIFVTWTLITGLSLLMYHPLQGLLCGFPGSGKTHFAKFIHLQASSLADKWYRESQKLTAAVFLLDAKIQPCIILIAKIGSFLQNCSSTDHEANAMIKAQFMSLWDGLESRSDCQVMVLGVSNRPHDVDPAILRRMPATFQISLPARKHLPTPNTHPLHPDTYPCLPLSLQTPRQQQDILKLILARENMSLCTLLLLHCAQEAILCSLQRSPVAWQGAWPPER</sequence>
<dbReference type="GO" id="GO:0005741">
    <property type="term" value="C:mitochondrial outer membrane"/>
    <property type="evidence" value="ECO:0007669"/>
    <property type="project" value="TreeGrafter"/>
</dbReference>
<dbReference type="InterPro" id="IPR051701">
    <property type="entry name" value="Mito_OM_Translocase_MSP1"/>
</dbReference>
<dbReference type="Gene3D" id="3.40.50.300">
    <property type="entry name" value="P-loop containing nucleotide triphosphate hydrolases"/>
    <property type="match status" value="1"/>
</dbReference>
<dbReference type="PANTHER" id="PTHR45644">
    <property type="entry name" value="AAA ATPASE, PUTATIVE (AFU_ORTHOLOGUE AFUA_2G12920)-RELATED-RELATED"/>
    <property type="match status" value="1"/>
</dbReference>
<keyword evidence="6" id="KW-1185">Reference proteome</keyword>
<dbReference type="GO" id="GO:0140570">
    <property type="term" value="P:extraction of mislocalized protein from mitochondrial outer membrane"/>
    <property type="evidence" value="ECO:0007669"/>
    <property type="project" value="TreeGrafter"/>
</dbReference>
<organism evidence="5 6">
    <name type="scientific">Chelydra serpentina</name>
    <name type="common">Snapping turtle</name>
    <name type="synonym">Testudo serpentina</name>
    <dbReference type="NCBI Taxonomy" id="8475"/>
    <lineage>
        <taxon>Eukaryota</taxon>
        <taxon>Metazoa</taxon>
        <taxon>Chordata</taxon>
        <taxon>Craniata</taxon>
        <taxon>Vertebrata</taxon>
        <taxon>Euteleostomi</taxon>
        <taxon>Archelosauria</taxon>
        <taxon>Testudinata</taxon>
        <taxon>Testudines</taxon>
        <taxon>Cryptodira</taxon>
        <taxon>Durocryptodira</taxon>
        <taxon>Americhelydia</taxon>
        <taxon>Chelydroidea</taxon>
        <taxon>Chelydridae</taxon>
        <taxon>Chelydra</taxon>
    </lineage>
</organism>
<keyword evidence="3" id="KW-0472">Membrane</keyword>
<dbReference type="AlphaFoldDB" id="A0A8C3RVE5"/>
<dbReference type="SUPFAM" id="SSF52540">
    <property type="entry name" value="P-loop containing nucleoside triphosphate hydrolases"/>
    <property type="match status" value="1"/>
</dbReference>
<dbReference type="InterPro" id="IPR027417">
    <property type="entry name" value="P-loop_NTPase"/>
</dbReference>
<dbReference type="PANTHER" id="PTHR45644:SF8">
    <property type="entry name" value="OUTER MITOCHONDRIAL TRANSMEMBRANE HELIX TRANSLOCASE"/>
    <property type="match status" value="1"/>
</dbReference>
<dbReference type="Ensembl" id="ENSCSRT00000004681.1">
    <property type="protein sequence ID" value="ENSCSRP00000004535.1"/>
    <property type="gene ID" value="ENSCSRG00000003351.1"/>
</dbReference>
<keyword evidence="3" id="KW-1133">Transmembrane helix</keyword>
<evidence type="ECO:0000313" key="5">
    <source>
        <dbReference type="Ensembl" id="ENSCSRP00000004535.1"/>
    </source>
</evidence>
<feature type="transmembrane region" description="Helical" evidence="3">
    <location>
        <begin position="68"/>
        <end position="101"/>
    </location>
</feature>
<accession>A0A8C3RVE5</accession>
<keyword evidence="1" id="KW-0547">Nucleotide-binding</keyword>
<keyword evidence="2" id="KW-0067">ATP-binding</keyword>
<dbReference type="Proteomes" id="UP000694403">
    <property type="component" value="Unplaced"/>
</dbReference>
<keyword evidence="3" id="KW-0812">Transmembrane</keyword>
<dbReference type="Pfam" id="PF00004">
    <property type="entry name" value="AAA"/>
    <property type="match status" value="1"/>
</dbReference>
<reference evidence="5" key="1">
    <citation type="submission" date="2025-08" db="UniProtKB">
        <authorList>
            <consortium name="Ensembl"/>
        </authorList>
    </citation>
    <scope>IDENTIFICATION</scope>
</reference>
<dbReference type="GO" id="GO:0005524">
    <property type="term" value="F:ATP binding"/>
    <property type="evidence" value="ECO:0007669"/>
    <property type="project" value="UniProtKB-KW"/>
</dbReference>
<evidence type="ECO:0000313" key="6">
    <source>
        <dbReference type="Proteomes" id="UP000694403"/>
    </source>
</evidence>
<evidence type="ECO:0000256" key="2">
    <source>
        <dbReference type="ARBA" id="ARBA00022840"/>
    </source>
</evidence>
<dbReference type="GO" id="GO:0016887">
    <property type="term" value="F:ATP hydrolysis activity"/>
    <property type="evidence" value="ECO:0007669"/>
    <property type="project" value="InterPro"/>
</dbReference>
<proteinExistence type="predicted"/>
<dbReference type="InterPro" id="IPR003959">
    <property type="entry name" value="ATPase_AAA_core"/>
</dbReference>
<protein>
    <recommendedName>
        <fullName evidence="4">ATPase AAA-type core domain-containing protein</fullName>
    </recommendedName>
</protein>
<evidence type="ECO:0000259" key="4">
    <source>
        <dbReference type="Pfam" id="PF00004"/>
    </source>
</evidence>
<feature type="transmembrane region" description="Helical" evidence="3">
    <location>
        <begin position="29"/>
        <end position="48"/>
    </location>
</feature>
<reference evidence="5" key="2">
    <citation type="submission" date="2025-09" db="UniProtKB">
        <authorList>
            <consortium name="Ensembl"/>
        </authorList>
    </citation>
    <scope>IDENTIFICATION</scope>
</reference>
<evidence type="ECO:0000256" key="3">
    <source>
        <dbReference type="SAM" id="Phobius"/>
    </source>
</evidence>
<evidence type="ECO:0000256" key="1">
    <source>
        <dbReference type="ARBA" id="ARBA00022741"/>
    </source>
</evidence>
<feature type="domain" description="ATPase AAA-type core" evidence="4">
    <location>
        <begin position="107"/>
        <end position="226"/>
    </location>
</feature>
<name>A0A8C3RVE5_CHESE</name>